<dbReference type="GO" id="GO:0016705">
    <property type="term" value="F:oxidoreductase activity, acting on paired donors, with incorporation or reduction of molecular oxygen"/>
    <property type="evidence" value="ECO:0007669"/>
    <property type="project" value="InterPro"/>
</dbReference>
<dbReference type="Proteomes" id="UP000253868">
    <property type="component" value="Chromosome"/>
</dbReference>
<dbReference type="PRINTS" id="PR00359">
    <property type="entry name" value="BP450"/>
</dbReference>
<comment type="similarity">
    <text evidence="1">Belongs to the cytochrome P450 family.</text>
</comment>
<feature type="region of interest" description="Disordered" evidence="2">
    <location>
        <begin position="1"/>
        <end position="31"/>
    </location>
</feature>
<proteinExistence type="inferred from homology"/>
<keyword evidence="4" id="KW-1185">Reference proteome</keyword>
<evidence type="ECO:0000256" key="2">
    <source>
        <dbReference type="SAM" id="MobiDB-lite"/>
    </source>
</evidence>
<dbReference type="Gene3D" id="1.10.630.10">
    <property type="entry name" value="Cytochrome P450"/>
    <property type="match status" value="1"/>
</dbReference>
<dbReference type="KEGG" id="spad:DVK44_28960"/>
<reference evidence="4" key="1">
    <citation type="submission" date="2018-07" db="EMBL/GenBank/DDBJ databases">
        <authorList>
            <person name="Zhao J."/>
        </authorList>
    </citation>
    <scope>NUCLEOTIDE SEQUENCE [LARGE SCALE GENOMIC DNA]</scope>
    <source>
        <strain evidence="4">GSSD-12</strain>
    </source>
</reference>
<dbReference type="InterPro" id="IPR002397">
    <property type="entry name" value="Cyt_P450_B"/>
</dbReference>
<dbReference type="RefSeq" id="WP_114663560.1">
    <property type="nucleotide sequence ID" value="NZ_CP031194.1"/>
</dbReference>
<name>A0A345HWG9_9ACTN</name>
<dbReference type="SUPFAM" id="SSF48264">
    <property type="entry name" value="Cytochrome P450"/>
    <property type="match status" value="1"/>
</dbReference>
<dbReference type="InterPro" id="IPR036396">
    <property type="entry name" value="Cyt_P450_sf"/>
</dbReference>
<dbReference type="GO" id="GO:0004497">
    <property type="term" value="F:monooxygenase activity"/>
    <property type="evidence" value="ECO:0007669"/>
    <property type="project" value="InterPro"/>
</dbReference>
<accession>A0A345HWG9</accession>
<evidence type="ECO:0000313" key="4">
    <source>
        <dbReference type="Proteomes" id="UP000253868"/>
    </source>
</evidence>
<dbReference type="CDD" id="cd20623">
    <property type="entry name" value="CYP_unk"/>
    <property type="match status" value="1"/>
</dbReference>
<dbReference type="PANTHER" id="PTHR46696">
    <property type="entry name" value="P450, PUTATIVE (EUROFUNG)-RELATED"/>
    <property type="match status" value="1"/>
</dbReference>
<dbReference type="GO" id="GO:0005506">
    <property type="term" value="F:iron ion binding"/>
    <property type="evidence" value="ECO:0007669"/>
    <property type="project" value="InterPro"/>
</dbReference>
<dbReference type="GO" id="GO:0020037">
    <property type="term" value="F:heme binding"/>
    <property type="evidence" value="ECO:0007669"/>
    <property type="project" value="InterPro"/>
</dbReference>
<protein>
    <submittedName>
        <fullName evidence="3">Cytochrome P450</fullName>
    </submittedName>
</protein>
<gene>
    <name evidence="3" type="ORF">DVK44_28960</name>
</gene>
<dbReference type="EMBL" id="CP031194">
    <property type="protein sequence ID" value="AXG81043.1"/>
    <property type="molecule type" value="Genomic_DNA"/>
</dbReference>
<evidence type="ECO:0000313" key="3">
    <source>
        <dbReference type="EMBL" id="AXG81043.1"/>
    </source>
</evidence>
<feature type="compositionally biased region" description="Low complexity" evidence="2">
    <location>
        <begin position="1"/>
        <end position="19"/>
    </location>
</feature>
<feature type="region of interest" description="Disordered" evidence="2">
    <location>
        <begin position="424"/>
        <end position="453"/>
    </location>
</feature>
<dbReference type="AlphaFoldDB" id="A0A345HWG9"/>
<evidence type="ECO:0000256" key="1">
    <source>
        <dbReference type="ARBA" id="ARBA00010617"/>
    </source>
</evidence>
<dbReference type="OrthoDB" id="4133219at2"/>
<organism evidence="3 4">
    <name type="scientific">Streptomyces paludis</name>
    <dbReference type="NCBI Taxonomy" id="2282738"/>
    <lineage>
        <taxon>Bacteria</taxon>
        <taxon>Bacillati</taxon>
        <taxon>Actinomycetota</taxon>
        <taxon>Actinomycetes</taxon>
        <taxon>Kitasatosporales</taxon>
        <taxon>Streptomycetaceae</taxon>
        <taxon>Streptomyces</taxon>
    </lineage>
</organism>
<sequence>MTSPSPSPSEFSASPSEFTAPPPGCPAHGSGKSVPLYGPEFAADPHAFYEYLRQFGPAAPVELSPGVEASLVTDYAAALHVLQNPETFVRDARRWRALNAGEVPLDSAIVPMMLYRPNALYSDGAEHMRHRQAVTETFARIDTHRVSRHVDRVADYLINQFSGRGRVDLIADYAQLVPLLVFNELFGCPADLGDQLVFSISCLMDGIEADKAMESLVETLMELIILKRAQPGDDVTSWLIQHQSRLTDEELISEIMTLIGGGAEPTQNLIGNALRLLLSDEKYSGGQHGASLLVEDAINDVLWNNPPIANWSGHYPLYDVDLSGTKLTAGDPVLISFAAANSDPSLSTSRQTLSKRAHLAWGAGPHACPAKDPALLISILTIEKLLNRVPDVELSVPVESLTWRPGPLHRALTALPARFTPVRRENPANTRFPADARSAPISSTSEQQQRRQKGTFWSGFLSWWKG</sequence>
<dbReference type="PANTHER" id="PTHR46696:SF1">
    <property type="entry name" value="CYTOCHROME P450 YJIB-RELATED"/>
    <property type="match status" value="1"/>
</dbReference>